<accession>A0A383BZC6</accession>
<keyword evidence="1" id="KW-0472">Membrane</keyword>
<feature type="transmembrane region" description="Helical" evidence="1">
    <location>
        <begin position="12"/>
        <end position="30"/>
    </location>
</feature>
<feature type="non-terminal residue" evidence="2">
    <location>
        <position position="60"/>
    </location>
</feature>
<keyword evidence="1" id="KW-1133">Transmembrane helix</keyword>
<organism evidence="2">
    <name type="scientific">marine metagenome</name>
    <dbReference type="NCBI Taxonomy" id="408172"/>
    <lineage>
        <taxon>unclassified sequences</taxon>
        <taxon>metagenomes</taxon>
        <taxon>ecological metagenomes</taxon>
    </lineage>
</organism>
<reference evidence="2" key="1">
    <citation type="submission" date="2018-05" db="EMBL/GenBank/DDBJ databases">
        <authorList>
            <person name="Lanie J.A."/>
            <person name="Ng W.-L."/>
            <person name="Kazmierczak K.M."/>
            <person name="Andrzejewski T.M."/>
            <person name="Davidsen T.M."/>
            <person name="Wayne K.J."/>
            <person name="Tettelin H."/>
            <person name="Glass J.I."/>
            <person name="Rusch D."/>
            <person name="Podicherti R."/>
            <person name="Tsui H.-C.T."/>
            <person name="Winkler M.E."/>
        </authorList>
    </citation>
    <scope>NUCLEOTIDE SEQUENCE</scope>
</reference>
<protein>
    <recommendedName>
        <fullName evidence="3">Acyltransferase 3 domain-containing protein</fullName>
    </recommendedName>
</protein>
<sequence length="60" mass="7101">MRRYDVDWLRVLALGLLVIYHAVVSFQPWGHFIAFPVNKDPLEGLWILMALINIWRIPIL</sequence>
<evidence type="ECO:0000256" key="1">
    <source>
        <dbReference type="SAM" id="Phobius"/>
    </source>
</evidence>
<dbReference type="AlphaFoldDB" id="A0A383BZC6"/>
<keyword evidence="1" id="KW-0812">Transmembrane</keyword>
<evidence type="ECO:0008006" key="3">
    <source>
        <dbReference type="Google" id="ProtNLM"/>
    </source>
</evidence>
<name>A0A383BZC6_9ZZZZ</name>
<dbReference type="EMBL" id="UINC01204444">
    <property type="protein sequence ID" value="SVE25169.1"/>
    <property type="molecule type" value="Genomic_DNA"/>
</dbReference>
<evidence type="ECO:0000313" key="2">
    <source>
        <dbReference type="EMBL" id="SVE25169.1"/>
    </source>
</evidence>
<proteinExistence type="predicted"/>
<gene>
    <name evidence="2" type="ORF">METZ01_LOCUS478023</name>
</gene>